<gene>
    <name evidence="1" type="ORF">CSSPJE1EN1_LOCUS26431</name>
</gene>
<keyword evidence="2" id="KW-1185">Reference proteome</keyword>
<organism evidence="1 2">
    <name type="scientific">Sphagnum jensenii</name>
    <dbReference type="NCBI Taxonomy" id="128206"/>
    <lineage>
        <taxon>Eukaryota</taxon>
        <taxon>Viridiplantae</taxon>
        <taxon>Streptophyta</taxon>
        <taxon>Embryophyta</taxon>
        <taxon>Bryophyta</taxon>
        <taxon>Sphagnophytina</taxon>
        <taxon>Sphagnopsida</taxon>
        <taxon>Sphagnales</taxon>
        <taxon>Sphagnaceae</taxon>
        <taxon>Sphagnum</taxon>
    </lineage>
</organism>
<dbReference type="Proteomes" id="UP001497444">
    <property type="component" value="Unassembled WGS sequence"/>
</dbReference>
<name>A0ABP0VAW3_9BRYO</name>
<comment type="caution">
    <text evidence="1">The sequence shown here is derived from an EMBL/GenBank/DDBJ whole genome shotgun (WGS) entry which is preliminary data.</text>
</comment>
<evidence type="ECO:0000313" key="2">
    <source>
        <dbReference type="Proteomes" id="UP001497444"/>
    </source>
</evidence>
<proteinExistence type="predicted"/>
<sequence>MITLLEMRYRFVIDLIQSHSDAKPAKRTFKPEEIERLQSEINLIGALLNTATLDPKNFEVDIKHHNDLAGRLRTNPQYSSTIRAYDEHIAQLTGDTLNEALRLWIEWVAPNALPIPLSPPRAKEPTEAFIGRKDRSKTEFLENKLVDILNKKPSDPSLRIHTEIRLARGIIRGLTIADAKAALARGWDVQHLHALNPNLSLDEIGEVFETTLTLMLEEREKQRLVRIANTLKSLSTETNKQTDAWHTAVDKLIQSLSQASYYDPYDHPILLLAETEFISAYGRNRSLPSSAWLPGSKFLPWWNLPWDLVKQISLPLQCFA</sequence>
<accession>A0ABP0VAW3</accession>
<evidence type="ECO:0000313" key="1">
    <source>
        <dbReference type="EMBL" id="CAK9251053.1"/>
    </source>
</evidence>
<dbReference type="EMBL" id="CAXAQS010000306">
    <property type="protein sequence ID" value="CAK9251053.1"/>
    <property type="molecule type" value="Genomic_DNA"/>
</dbReference>
<reference evidence="1" key="1">
    <citation type="submission" date="2024-02" db="EMBL/GenBank/DDBJ databases">
        <authorList>
            <consortium name="ELIXIR-Norway"/>
            <consortium name="Elixir Norway"/>
        </authorList>
    </citation>
    <scope>NUCLEOTIDE SEQUENCE</scope>
</reference>
<protein>
    <submittedName>
        <fullName evidence="1">Uncharacterized protein</fullName>
    </submittedName>
</protein>